<reference evidence="2" key="1">
    <citation type="submission" date="2023-11" db="EMBL/GenBank/DDBJ databases">
        <authorList>
            <person name="De Vega J J."/>
            <person name="De Vega J J."/>
        </authorList>
    </citation>
    <scope>NUCLEOTIDE SEQUENCE</scope>
</reference>
<organism evidence="2 3">
    <name type="scientific">Mycena citricolor</name>
    <dbReference type="NCBI Taxonomy" id="2018698"/>
    <lineage>
        <taxon>Eukaryota</taxon>
        <taxon>Fungi</taxon>
        <taxon>Dikarya</taxon>
        <taxon>Basidiomycota</taxon>
        <taxon>Agaricomycotina</taxon>
        <taxon>Agaricomycetes</taxon>
        <taxon>Agaricomycetidae</taxon>
        <taxon>Agaricales</taxon>
        <taxon>Marasmiineae</taxon>
        <taxon>Mycenaceae</taxon>
        <taxon>Mycena</taxon>
    </lineage>
</organism>
<feature type="compositionally biased region" description="Polar residues" evidence="1">
    <location>
        <begin position="24"/>
        <end position="60"/>
    </location>
</feature>
<evidence type="ECO:0000313" key="2">
    <source>
        <dbReference type="EMBL" id="CAK5284841.1"/>
    </source>
</evidence>
<feature type="region of interest" description="Disordered" evidence="1">
    <location>
        <begin position="1"/>
        <end position="60"/>
    </location>
</feature>
<evidence type="ECO:0000256" key="1">
    <source>
        <dbReference type="SAM" id="MobiDB-lite"/>
    </source>
</evidence>
<protein>
    <submittedName>
        <fullName evidence="2">Uncharacterized protein</fullName>
    </submittedName>
</protein>
<dbReference type="AlphaFoldDB" id="A0AAD2HZ04"/>
<dbReference type="Proteomes" id="UP001295794">
    <property type="component" value="Unassembled WGS sequence"/>
</dbReference>
<accession>A0AAD2HZ04</accession>
<proteinExistence type="predicted"/>
<evidence type="ECO:0000313" key="3">
    <source>
        <dbReference type="Proteomes" id="UP001295794"/>
    </source>
</evidence>
<name>A0AAD2HZ04_9AGAR</name>
<comment type="caution">
    <text evidence="2">The sequence shown here is derived from an EMBL/GenBank/DDBJ whole genome shotgun (WGS) entry which is preliminary data.</text>
</comment>
<sequence length="473" mass="49939">MSLASQHSSTQHNFPSLFPPMMNSVASSSRIQSAPDLSTRDSSSLIRLPPGQTQTRNYTRSAAVRTPARVVGRGGQGSKLRQVILTPPSGSTPCIVIPVLLRTTEVVAAAADGPARIVGRGGRGSRPRELANSDARLGSAPRILGGNVSTPNIPRRTPAPIVPHPPNTPMMYRPGGRGGAGSRPRAIKTKDPAAAASKKHRAFRWPISSMSASASASAKGKSKAPSAADSLGLGLQRFDTIDTLGSAIEFTSGSHLAGDRRIYQNTVAQDGSASTLAGLGVQPAAGRLLPSQILRSLGGSGGALGGAGVIPRAIRTRRRASVSTFGSSDLGSFAAPSEDTDSLGLAYNDEYDDDDDFDGEAEDDRASEVLTYATTSEDQSEVQSIASSSLHPLEFAHPAEHDKNLSSWDRSTAMSRRFGTTPSLPPLEESEPFVHYDASDIPKPEIVHHEEWTGEWNRSDMQEVIGALRALKL</sequence>
<gene>
    <name evidence="2" type="ORF">MYCIT1_LOCUS38321</name>
</gene>
<feature type="region of interest" description="Disordered" evidence="1">
    <location>
        <begin position="138"/>
        <end position="202"/>
    </location>
</feature>
<feature type="compositionally biased region" description="Polar residues" evidence="1">
    <location>
        <begin position="1"/>
        <end position="14"/>
    </location>
</feature>
<keyword evidence="3" id="KW-1185">Reference proteome</keyword>
<dbReference type="EMBL" id="CAVNYO010000481">
    <property type="protein sequence ID" value="CAK5284841.1"/>
    <property type="molecule type" value="Genomic_DNA"/>
</dbReference>